<keyword evidence="9" id="KW-1185">Reference proteome</keyword>
<dbReference type="Pfam" id="PF01914">
    <property type="entry name" value="MarC"/>
    <property type="match status" value="1"/>
</dbReference>
<dbReference type="KEGG" id="cyc:PCC7424_1201"/>
<dbReference type="EMBL" id="CP001291">
    <property type="protein sequence ID" value="ACK69651.1"/>
    <property type="molecule type" value="Genomic_DNA"/>
</dbReference>
<gene>
    <name evidence="8" type="ordered locus">PCC7424_1201</name>
</gene>
<keyword evidence="5 7" id="KW-1133">Transmembrane helix</keyword>
<evidence type="ECO:0000256" key="4">
    <source>
        <dbReference type="ARBA" id="ARBA00022692"/>
    </source>
</evidence>
<evidence type="ECO:0000256" key="6">
    <source>
        <dbReference type="ARBA" id="ARBA00023136"/>
    </source>
</evidence>
<sequence length="300" mass="33214">MTINFLTRTTKLFLFFLILLGIVWINNISSALAFTSTEKNDFSEHKIINCNEFECKFKLIAQSPFSPQIEPIPKQRIADEILANRTNSQISAFNLFIIFFVTLGPIKIIPTFVRLTQKADKNFRCQLAFISATISTIVIVFVAIIGQNILKVWQIRLPALMITGGILLFLVALKIVMSQYNLSPKAESPENPSLDLAINPLVFPTILPPFGIAIALTFMVMSPQLGISSVITLALLLLVMGLNLICMLAAHPILSFIKPVTLLILGFILGVMQLALGIEFILSGLEIEVLVLQGILRMSN</sequence>
<feature type="transmembrane region" description="Helical" evidence="7">
    <location>
        <begin position="196"/>
        <end position="221"/>
    </location>
</feature>
<comment type="similarity">
    <text evidence="2 7">Belongs to the UPF0056 (MarC) family.</text>
</comment>
<evidence type="ECO:0000313" key="8">
    <source>
        <dbReference type="EMBL" id="ACK69651.1"/>
    </source>
</evidence>
<dbReference type="Proteomes" id="UP000002384">
    <property type="component" value="Chromosome"/>
</dbReference>
<dbReference type="AlphaFoldDB" id="B7K783"/>
<dbReference type="PANTHER" id="PTHR33508:SF1">
    <property type="entry name" value="UPF0056 MEMBRANE PROTEIN YHCE"/>
    <property type="match status" value="1"/>
</dbReference>
<feature type="transmembrane region" description="Helical" evidence="7">
    <location>
        <begin position="127"/>
        <end position="149"/>
    </location>
</feature>
<feature type="transmembrane region" description="Helical" evidence="7">
    <location>
        <begin position="155"/>
        <end position="176"/>
    </location>
</feature>
<name>B7K783_GLOC7</name>
<keyword evidence="6 7" id="KW-0472">Membrane</keyword>
<keyword evidence="4 7" id="KW-0812">Transmembrane</keyword>
<dbReference type="eggNOG" id="COG2095">
    <property type="taxonomic scope" value="Bacteria"/>
</dbReference>
<feature type="transmembrane region" description="Helical" evidence="7">
    <location>
        <begin position="262"/>
        <end position="282"/>
    </location>
</feature>
<proteinExistence type="inferred from homology"/>
<dbReference type="HOGENOM" id="CLU_926591_0_0_3"/>
<protein>
    <recommendedName>
        <fullName evidence="7">UPF0056 inner membrane protein</fullName>
    </recommendedName>
</protein>
<evidence type="ECO:0000256" key="3">
    <source>
        <dbReference type="ARBA" id="ARBA00022475"/>
    </source>
</evidence>
<reference evidence="9" key="1">
    <citation type="journal article" date="2011" name="MBio">
        <title>Novel metabolic attributes of the genus Cyanothece, comprising a group of unicellular nitrogen-fixing Cyanobacteria.</title>
        <authorList>
            <person name="Bandyopadhyay A."/>
            <person name="Elvitigala T."/>
            <person name="Welsh E."/>
            <person name="Stockel J."/>
            <person name="Liberton M."/>
            <person name="Min H."/>
            <person name="Sherman L.A."/>
            <person name="Pakrasi H.B."/>
        </authorList>
    </citation>
    <scope>NUCLEOTIDE SEQUENCE [LARGE SCALE GENOMIC DNA]</scope>
    <source>
        <strain evidence="9">PCC 7424</strain>
    </source>
</reference>
<organism evidence="8 9">
    <name type="scientific">Gloeothece citriformis (strain PCC 7424)</name>
    <name type="common">Cyanothece sp. (strain PCC 7424)</name>
    <dbReference type="NCBI Taxonomy" id="65393"/>
    <lineage>
        <taxon>Bacteria</taxon>
        <taxon>Bacillati</taxon>
        <taxon>Cyanobacteriota</taxon>
        <taxon>Cyanophyceae</taxon>
        <taxon>Oscillatoriophycideae</taxon>
        <taxon>Chroococcales</taxon>
        <taxon>Aphanothecaceae</taxon>
        <taxon>Gloeothece</taxon>
        <taxon>Gloeothece citriformis</taxon>
    </lineage>
</organism>
<dbReference type="PANTHER" id="PTHR33508">
    <property type="entry name" value="UPF0056 MEMBRANE PROTEIN YHCE"/>
    <property type="match status" value="1"/>
</dbReference>
<evidence type="ECO:0000256" key="5">
    <source>
        <dbReference type="ARBA" id="ARBA00022989"/>
    </source>
</evidence>
<feature type="transmembrane region" description="Helical" evidence="7">
    <location>
        <begin position="227"/>
        <end position="250"/>
    </location>
</feature>
<feature type="transmembrane region" description="Helical" evidence="7">
    <location>
        <begin position="92"/>
        <end position="115"/>
    </location>
</feature>
<keyword evidence="3" id="KW-1003">Cell membrane</keyword>
<dbReference type="RefSeq" id="WP_012598597.1">
    <property type="nucleotide sequence ID" value="NC_011729.1"/>
</dbReference>
<evidence type="ECO:0000256" key="7">
    <source>
        <dbReference type="RuleBase" id="RU362048"/>
    </source>
</evidence>
<accession>B7K783</accession>
<comment type="subcellular location">
    <subcellularLocation>
        <location evidence="7">Cell inner membrane</location>
        <topology evidence="7">Multi-pass membrane protein</topology>
    </subcellularLocation>
    <subcellularLocation>
        <location evidence="1">Cell membrane</location>
        <topology evidence="1">Multi-pass membrane protein</topology>
    </subcellularLocation>
</comment>
<dbReference type="GO" id="GO:0005886">
    <property type="term" value="C:plasma membrane"/>
    <property type="evidence" value="ECO:0007669"/>
    <property type="project" value="UniProtKB-SubCell"/>
</dbReference>
<evidence type="ECO:0000256" key="1">
    <source>
        <dbReference type="ARBA" id="ARBA00004651"/>
    </source>
</evidence>
<evidence type="ECO:0000313" key="9">
    <source>
        <dbReference type="Proteomes" id="UP000002384"/>
    </source>
</evidence>
<dbReference type="STRING" id="65393.PCC7424_1201"/>
<dbReference type="InterPro" id="IPR002771">
    <property type="entry name" value="Multi_antbiot-R_MarC"/>
</dbReference>
<evidence type="ECO:0000256" key="2">
    <source>
        <dbReference type="ARBA" id="ARBA00009784"/>
    </source>
</evidence>
<dbReference type="OrthoDB" id="467846at2"/>